<dbReference type="EMBL" id="FOAS01000008">
    <property type="protein sequence ID" value="SEL14857.1"/>
    <property type="molecule type" value="Genomic_DNA"/>
</dbReference>
<keyword evidence="12" id="KW-0479">Metal-binding</keyword>
<protein>
    <recommendedName>
        <fullName evidence="12">Fluoride-specific ion channel FluC</fullName>
    </recommendedName>
</protein>
<comment type="subcellular location">
    <subcellularLocation>
        <location evidence="1 12">Cell membrane</location>
        <topology evidence="1 12">Multi-pass membrane protein</topology>
    </subcellularLocation>
</comment>
<evidence type="ECO:0000256" key="4">
    <source>
        <dbReference type="ARBA" id="ARBA00022692"/>
    </source>
</evidence>
<evidence type="ECO:0000256" key="6">
    <source>
        <dbReference type="ARBA" id="ARBA00023053"/>
    </source>
</evidence>
<evidence type="ECO:0000313" key="13">
    <source>
        <dbReference type="EMBL" id="SEL14857.1"/>
    </source>
</evidence>
<evidence type="ECO:0000256" key="9">
    <source>
        <dbReference type="ARBA" id="ARBA00023303"/>
    </source>
</evidence>
<reference evidence="13 14" key="1">
    <citation type="submission" date="2016-10" db="EMBL/GenBank/DDBJ databases">
        <authorList>
            <person name="de Groot N.N."/>
        </authorList>
    </citation>
    <scope>NUCLEOTIDE SEQUENCE [LARGE SCALE GENOMIC DNA]</scope>
    <source>
        <strain evidence="13 14">JCM 19513</strain>
    </source>
</reference>
<keyword evidence="5 12" id="KW-1133">Transmembrane helix</keyword>
<feature type="binding site" evidence="12">
    <location>
        <position position="79"/>
    </location>
    <ligand>
        <name>Na(+)</name>
        <dbReference type="ChEBI" id="CHEBI:29101"/>
        <note>structural</note>
    </ligand>
</feature>
<evidence type="ECO:0000256" key="2">
    <source>
        <dbReference type="ARBA" id="ARBA00022475"/>
    </source>
</evidence>
<feature type="transmembrane region" description="Helical" evidence="12">
    <location>
        <begin position="98"/>
        <end position="119"/>
    </location>
</feature>
<dbReference type="RefSeq" id="WP_071872688.1">
    <property type="nucleotide sequence ID" value="NZ_FOAS01000008.1"/>
</dbReference>
<comment type="similarity">
    <text evidence="10 12">Belongs to the fluoride channel Fluc/FEX (TC 1.A.43) family.</text>
</comment>
<evidence type="ECO:0000256" key="5">
    <source>
        <dbReference type="ARBA" id="ARBA00022989"/>
    </source>
</evidence>
<dbReference type="Proteomes" id="UP000185766">
    <property type="component" value="Unassembled WGS sequence"/>
</dbReference>
<dbReference type="GO" id="GO:0062054">
    <property type="term" value="F:fluoride channel activity"/>
    <property type="evidence" value="ECO:0007669"/>
    <property type="project" value="UniProtKB-UniRule"/>
</dbReference>
<dbReference type="OrthoDB" id="9806299at2"/>
<feature type="binding site" evidence="12">
    <location>
        <position position="76"/>
    </location>
    <ligand>
        <name>Na(+)</name>
        <dbReference type="ChEBI" id="CHEBI:29101"/>
        <note>structural</note>
    </ligand>
</feature>
<comment type="function">
    <text evidence="12">Fluoride-specific ion channel. Important for reducing fluoride concentration in the cell, thus reducing its toxicity.</text>
</comment>
<evidence type="ECO:0000256" key="11">
    <source>
        <dbReference type="ARBA" id="ARBA00035585"/>
    </source>
</evidence>
<evidence type="ECO:0000256" key="1">
    <source>
        <dbReference type="ARBA" id="ARBA00004651"/>
    </source>
</evidence>
<comment type="activity regulation">
    <text evidence="12">Na(+) is not transported, but it plays an essential structural role and its presence is essential for fluoride channel function.</text>
</comment>
<keyword evidence="7 12" id="KW-0406">Ion transport</keyword>
<feature type="transmembrane region" description="Helical" evidence="12">
    <location>
        <begin position="64"/>
        <end position="86"/>
    </location>
</feature>
<evidence type="ECO:0000256" key="8">
    <source>
        <dbReference type="ARBA" id="ARBA00023136"/>
    </source>
</evidence>
<evidence type="ECO:0000256" key="3">
    <source>
        <dbReference type="ARBA" id="ARBA00022519"/>
    </source>
</evidence>
<dbReference type="PANTHER" id="PTHR28259">
    <property type="entry name" value="FLUORIDE EXPORT PROTEIN 1-RELATED"/>
    <property type="match status" value="1"/>
</dbReference>
<keyword evidence="14" id="KW-1185">Reference proteome</keyword>
<dbReference type="NCBIfam" id="TIGR00494">
    <property type="entry name" value="crcB"/>
    <property type="match status" value="1"/>
</dbReference>
<dbReference type="InterPro" id="IPR003691">
    <property type="entry name" value="FluC"/>
</dbReference>
<feature type="transmembrane region" description="Helical" evidence="12">
    <location>
        <begin position="34"/>
        <end position="57"/>
    </location>
</feature>
<dbReference type="GO" id="GO:0046872">
    <property type="term" value="F:metal ion binding"/>
    <property type="evidence" value="ECO:0007669"/>
    <property type="project" value="UniProtKB-KW"/>
</dbReference>
<comment type="catalytic activity">
    <reaction evidence="11">
        <text>fluoride(in) = fluoride(out)</text>
        <dbReference type="Rhea" id="RHEA:76159"/>
        <dbReference type="ChEBI" id="CHEBI:17051"/>
    </reaction>
    <physiologicalReaction direction="left-to-right" evidence="11">
        <dbReference type="Rhea" id="RHEA:76160"/>
    </physiologicalReaction>
</comment>
<organism evidence="13 14">
    <name type="scientific">Atopomonas hussainii</name>
    <dbReference type="NCBI Taxonomy" id="1429083"/>
    <lineage>
        <taxon>Bacteria</taxon>
        <taxon>Pseudomonadati</taxon>
        <taxon>Pseudomonadota</taxon>
        <taxon>Gammaproteobacteria</taxon>
        <taxon>Pseudomonadales</taxon>
        <taxon>Pseudomonadaceae</taxon>
        <taxon>Atopomonas</taxon>
    </lineage>
</organism>
<keyword evidence="4 12" id="KW-0812">Transmembrane</keyword>
<evidence type="ECO:0000256" key="7">
    <source>
        <dbReference type="ARBA" id="ARBA00023065"/>
    </source>
</evidence>
<keyword evidence="2 12" id="KW-1003">Cell membrane</keyword>
<evidence type="ECO:0000256" key="12">
    <source>
        <dbReference type="HAMAP-Rule" id="MF_00454"/>
    </source>
</evidence>
<keyword evidence="8 12" id="KW-0472">Membrane</keyword>
<sequence>MMQVIAAVALGGAAGSVLRFLTSAYVVAHWPRHYYLATLAVNLVGCLLIGFLSAWFLTRTELPLALRTGILTGVLGGLTTFSSFSLEALRLLENGQSLTAAAYVLGSLLGGLACAWLGMSLARL</sequence>
<evidence type="ECO:0000256" key="10">
    <source>
        <dbReference type="ARBA" id="ARBA00035120"/>
    </source>
</evidence>
<dbReference type="PANTHER" id="PTHR28259:SF1">
    <property type="entry name" value="FLUORIDE EXPORT PROTEIN 1-RELATED"/>
    <property type="match status" value="1"/>
</dbReference>
<keyword evidence="6 12" id="KW-0915">Sodium</keyword>
<gene>
    <name evidence="12" type="primary">fluC</name>
    <name evidence="12" type="synonym">crcB</name>
    <name evidence="13" type="ORF">SAMN05216214_108199</name>
</gene>
<name>A0A1H7MW77_9GAMM</name>
<accession>A0A1H7MW77</accession>
<dbReference type="HAMAP" id="MF_00454">
    <property type="entry name" value="FluC"/>
    <property type="match status" value="1"/>
</dbReference>
<keyword evidence="12" id="KW-0813">Transport</keyword>
<dbReference type="Pfam" id="PF02537">
    <property type="entry name" value="CRCB"/>
    <property type="match status" value="1"/>
</dbReference>
<dbReference type="NCBIfam" id="NF010830">
    <property type="entry name" value="PRK14234.1"/>
    <property type="match status" value="1"/>
</dbReference>
<dbReference type="GO" id="GO:0140114">
    <property type="term" value="P:cellular detoxification of fluoride"/>
    <property type="evidence" value="ECO:0007669"/>
    <property type="project" value="UniProtKB-UniRule"/>
</dbReference>
<keyword evidence="9 12" id="KW-0407">Ion channel</keyword>
<keyword evidence="3" id="KW-0997">Cell inner membrane</keyword>
<dbReference type="STRING" id="1429083.GCA_001885685_00105"/>
<proteinExistence type="inferred from homology"/>
<dbReference type="AlphaFoldDB" id="A0A1H7MW77"/>
<dbReference type="GO" id="GO:0005886">
    <property type="term" value="C:plasma membrane"/>
    <property type="evidence" value="ECO:0007669"/>
    <property type="project" value="UniProtKB-SubCell"/>
</dbReference>
<evidence type="ECO:0000313" key="14">
    <source>
        <dbReference type="Proteomes" id="UP000185766"/>
    </source>
</evidence>